<gene>
    <name evidence="9" type="primary">LOC101894940</name>
</gene>
<dbReference type="CDD" id="cd19757">
    <property type="entry name" value="Bbox1"/>
    <property type="match status" value="1"/>
</dbReference>
<feature type="domain" description="Tudor" evidence="7">
    <location>
        <begin position="543"/>
        <end position="602"/>
    </location>
</feature>
<dbReference type="PROSITE" id="PS00518">
    <property type="entry name" value="ZF_RING_1"/>
    <property type="match status" value="1"/>
</dbReference>
<keyword evidence="3" id="KW-0862">Zinc</keyword>
<evidence type="ECO:0000259" key="6">
    <source>
        <dbReference type="PROSITE" id="PS50089"/>
    </source>
</evidence>
<feature type="region of interest" description="Disordered" evidence="5">
    <location>
        <begin position="425"/>
        <end position="469"/>
    </location>
</feature>
<sequence>MQNNVQPQLIKLFDHKFVANVLKNHHHCPKCHYEFSHWYDVQDKYSKDVTVRSNRPILLPCGHNLCENCIVNNRQTLMCNICLNPIELPTENNGQLQNFQFRDHFNMNFYLLGELTNLRYYNKDNSANSTLLATTQIDNNKKGTIHCSECELVPALGKCRQCKQYYCRRCFDEIHKCGKTLKMHKLQVLDNRIKSKETERFLKPGFCKYHKKPHDRFCPKCDCTCCPECAKHDHKQHGWKTIIDENKRHKDGISTTLQNVNSFRSDVKRALKDVRSVEIKLEEFATKTVEDIADYFLKLHSYLQNKEKEILDKFAEICQQPQFFLRQAHACLNESNDTLKDMRDSLEFYERKLPALVHVGKVLQKYNEQLYQIPTQVEITNIRTNPFNFQVKATEFPDLDKYIKYSFVGPKIKIKIRCAQDDSNMSTPVSSNINSSTSASFDISTTHQNIPQPRPQSKISKEKRKQLKNNSKQACNVVAIASARSSPMSVESSSSIADENLVHISYVKSPGHFYIQRVSDIEKIRQLSQAYVDGGQTINIPKDMTIGYYYMAYNSADKQWYRGMLKKILPEDEYKVFLVDYGMDLTIPADKICNVHESHIKIPFAAVRCAIADIVPAGKEWTEVGKNFLYELLQNQHVRMNVIEKIRNDHLKVDLQTPVTTSVRESFLYAGLARERPGAHSFKMSIKKDIANLKLSEQIPRTYVMAGEILMVNMLHVVGPHEFYVIKDDLTEEKRKFLSDLNSFYGAQETQRQQMYLAEPGVSCAVSIADFWHRARIIEVKGNGSLLVRLVDEGRTETINWRQAYTLTEMFRQKREYAIRCTLADIEPLQENSYNYTATAISDFRQMTVNPCLRMEIQSTSEDLNRVLLYVSKKNLDINIGAALVKSRHGISTGETTQTSDCFRMTKKSHRIRELIVSENLKTNDCSSITSLKSSKDLEPLPVQRSQIIITHIVDPGEFYIQLYKLKMGTDQFHAKIQETLNEKFHISANCIDLPTRENQKWTIGSHCLVYTKYNSTPTDPPTNKNCEWYRGIVIEANHEHVSETTYSVFLRDIGATIRSIASHQLFSIGAQLDRVTNAVYRCHLAGICPAGNVKTWSKSAIDWFRYSIKQFELQWVSMRGKRLEETNSLPVVLWGSSTDTTDPLAPCIIKFTNISKILVEKGLAYSPGTTDTITEHFHQIEGIDLKEGEITIQKWFKSLEDDMTLNAIDRREHCRGTLFNEHAHANNPDAMDDIIDDTNISDGHPFDVYLNNVDAQLSTGMDRASVAWTKSKDLNKTLFAGYPTYVDYDGIIFLHEADDKEFLTKMSNIMSKLFANVEEPSADYVYTAGQPCIAKYHLDSKIYRAYVKKEKSNDKEEIEVRFVDYGDVENVVPKDIRPYAPFPNMPSLASRYQLIGIQPNNESGEFSVDVLDQMHLYIVGKFVSVRLSPTELTMPIKKCNMRLGTVDVAATFIEKGWAAAETLMPGLSSFNNVEYTNEPRRNRRNPFSNSNSTDYEDFDANNLNENEFCIENEASNWMVLPQYKEDNISNVIEHLDKRHDNLLSKITQTGNEHKNSFAIPPTKKRMFDHSDYTQMMNGGLLLDVDDLSNVSGNDHKMVSFSIADDDDEDVVEMSHNFAMNYWHSATDDTKRNEEYDICQQLEHRISFQEEEDIESEYEHFYPDETSTIFTHFSGIDVFKTPHFPGAQQQFKCRVIKIISPTVLHIIPITTDYKKQDINMQIAIGKAAKTARPLTSFKRSTPCLACYSKDKKWYRAVIRSNNKISKTVDVLYVDYLNSETLPTKYIRECPPEVLSWPQRTLRVRLHGLIANMKVDESAIRLALHRTVSKRDLIAVVKKYRNCQTSSIDTLSATKKLNEISLYESEYHLSLQIPIYEHLIKSNFYSRL</sequence>
<dbReference type="Gene3D" id="3.30.40.10">
    <property type="entry name" value="Zinc/RING finger domain, C3HC4 (zinc finger)"/>
    <property type="match status" value="1"/>
</dbReference>
<keyword evidence="1" id="KW-0479">Metal-binding</keyword>
<dbReference type="RefSeq" id="XP_058982567.1">
    <property type="nucleotide sequence ID" value="XM_059126584.1"/>
</dbReference>
<feature type="domain" description="Tudor" evidence="7">
    <location>
        <begin position="1736"/>
        <end position="1796"/>
    </location>
</feature>
<name>A0ABM3V9W1_MUSDO</name>
<organism evidence="8 9">
    <name type="scientific">Musca domestica</name>
    <name type="common">House fly</name>
    <dbReference type="NCBI Taxonomy" id="7370"/>
    <lineage>
        <taxon>Eukaryota</taxon>
        <taxon>Metazoa</taxon>
        <taxon>Ecdysozoa</taxon>
        <taxon>Arthropoda</taxon>
        <taxon>Hexapoda</taxon>
        <taxon>Insecta</taxon>
        <taxon>Pterygota</taxon>
        <taxon>Neoptera</taxon>
        <taxon>Endopterygota</taxon>
        <taxon>Diptera</taxon>
        <taxon>Brachycera</taxon>
        <taxon>Muscomorpha</taxon>
        <taxon>Muscoidea</taxon>
        <taxon>Muscidae</taxon>
        <taxon>Musca</taxon>
    </lineage>
</organism>
<keyword evidence="8" id="KW-1185">Reference proteome</keyword>
<evidence type="ECO:0000256" key="4">
    <source>
        <dbReference type="PROSITE-ProRule" id="PRU00175"/>
    </source>
</evidence>
<dbReference type="PROSITE" id="PS50304">
    <property type="entry name" value="TUDOR"/>
    <property type="match status" value="3"/>
</dbReference>
<feature type="compositionally biased region" description="Polar residues" evidence="5">
    <location>
        <begin position="441"/>
        <end position="458"/>
    </location>
</feature>
<dbReference type="SMART" id="SM00333">
    <property type="entry name" value="TUDOR"/>
    <property type="match status" value="4"/>
</dbReference>
<dbReference type="InterPro" id="IPR017907">
    <property type="entry name" value="Znf_RING_CS"/>
</dbReference>
<dbReference type="InterPro" id="IPR035437">
    <property type="entry name" value="SNase_OB-fold_sf"/>
</dbReference>
<protein>
    <submittedName>
        <fullName evidence="9">Uncharacterized protein LOC101894940 isoform X1</fullName>
    </submittedName>
</protein>
<dbReference type="SUPFAM" id="SSF57845">
    <property type="entry name" value="B-box zinc-binding domain"/>
    <property type="match status" value="1"/>
</dbReference>
<evidence type="ECO:0000313" key="8">
    <source>
        <dbReference type="Proteomes" id="UP001652621"/>
    </source>
</evidence>
<evidence type="ECO:0000259" key="7">
    <source>
        <dbReference type="PROSITE" id="PS50304"/>
    </source>
</evidence>
<dbReference type="Proteomes" id="UP001652621">
    <property type="component" value="Unplaced"/>
</dbReference>
<evidence type="ECO:0000256" key="5">
    <source>
        <dbReference type="SAM" id="MobiDB-lite"/>
    </source>
</evidence>
<evidence type="ECO:0000313" key="9">
    <source>
        <dbReference type="RefSeq" id="XP_058982567.1"/>
    </source>
</evidence>
<dbReference type="PROSITE" id="PS50089">
    <property type="entry name" value="ZF_RING_2"/>
    <property type="match status" value="1"/>
</dbReference>
<dbReference type="PANTHER" id="PTHR16442">
    <property type="entry name" value="RING FINGER PROTEIN 17"/>
    <property type="match status" value="1"/>
</dbReference>
<dbReference type="Gene3D" id="2.40.50.90">
    <property type="match status" value="5"/>
</dbReference>
<dbReference type="InterPro" id="IPR013083">
    <property type="entry name" value="Znf_RING/FYVE/PHD"/>
</dbReference>
<dbReference type="Pfam" id="PF00567">
    <property type="entry name" value="TUDOR"/>
    <property type="match status" value="4"/>
</dbReference>
<feature type="compositionally biased region" description="Low complexity" evidence="5">
    <location>
        <begin position="426"/>
        <end position="440"/>
    </location>
</feature>
<reference evidence="9" key="1">
    <citation type="submission" date="2025-08" db="UniProtKB">
        <authorList>
            <consortium name="RefSeq"/>
        </authorList>
    </citation>
    <scope>IDENTIFICATION</scope>
    <source>
        <strain evidence="9">Aabys</strain>
        <tissue evidence="9">Whole body</tissue>
    </source>
</reference>
<dbReference type="InterPro" id="IPR002999">
    <property type="entry name" value="Tudor"/>
</dbReference>
<evidence type="ECO:0000256" key="1">
    <source>
        <dbReference type="ARBA" id="ARBA00022723"/>
    </source>
</evidence>
<dbReference type="GeneID" id="101894940"/>
<feature type="region of interest" description="Disordered" evidence="5">
    <location>
        <begin position="1478"/>
        <end position="1497"/>
    </location>
</feature>
<keyword evidence="2 4" id="KW-0863">Zinc-finger</keyword>
<dbReference type="SUPFAM" id="SSF63748">
    <property type="entry name" value="Tudor/PWWP/MBT"/>
    <property type="match status" value="4"/>
</dbReference>
<feature type="domain" description="Tudor" evidence="7">
    <location>
        <begin position="1326"/>
        <end position="1387"/>
    </location>
</feature>
<dbReference type="Gene3D" id="3.30.160.60">
    <property type="entry name" value="Classic Zinc Finger"/>
    <property type="match status" value="1"/>
</dbReference>
<dbReference type="InterPro" id="IPR001841">
    <property type="entry name" value="Znf_RING"/>
</dbReference>
<evidence type="ECO:0000256" key="2">
    <source>
        <dbReference type="ARBA" id="ARBA00022771"/>
    </source>
</evidence>
<feature type="domain" description="RING-type" evidence="6">
    <location>
        <begin position="28"/>
        <end position="82"/>
    </location>
</feature>
<dbReference type="SMART" id="SM00184">
    <property type="entry name" value="RING"/>
    <property type="match status" value="1"/>
</dbReference>
<dbReference type="CDD" id="cd20379">
    <property type="entry name" value="Tudor_dTUD-like"/>
    <property type="match status" value="1"/>
</dbReference>
<proteinExistence type="predicted"/>
<evidence type="ECO:0000256" key="3">
    <source>
        <dbReference type="ARBA" id="ARBA00022833"/>
    </source>
</evidence>
<accession>A0ABM3V9W1</accession>
<dbReference type="PANTHER" id="PTHR16442:SF1">
    <property type="entry name" value="RING FINGER PROTEIN 17"/>
    <property type="match status" value="1"/>
</dbReference>
<dbReference type="Gene3D" id="2.30.30.140">
    <property type="match status" value="5"/>
</dbReference>